<dbReference type="Pfam" id="PF00185">
    <property type="entry name" value="OTCace"/>
    <property type="match status" value="1"/>
</dbReference>
<dbReference type="Pfam" id="PF02729">
    <property type="entry name" value="OTCace_N"/>
    <property type="match status" value="1"/>
</dbReference>
<keyword evidence="3 4" id="KW-0808">Transferase</keyword>
<dbReference type="PANTHER" id="PTHR45753">
    <property type="entry name" value="ORNITHINE CARBAMOYLTRANSFERASE, MITOCHONDRIAL"/>
    <property type="match status" value="1"/>
</dbReference>
<organism evidence="7 8">
    <name type="scientific">Smittium megazygosporum</name>
    <dbReference type="NCBI Taxonomy" id="133381"/>
    <lineage>
        <taxon>Eukaryota</taxon>
        <taxon>Fungi</taxon>
        <taxon>Fungi incertae sedis</taxon>
        <taxon>Zoopagomycota</taxon>
        <taxon>Kickxellomycotina</taxon>
        <taxon>Harpellomycetes</taxon>
        <taxon>Harpellales</taxon>
        <taxon>Legeriomycetaceae</taxon>
        <taxon>Smittium</taxon>
    </lineage>
</organism>
<feature type="domain" description="Aspartate/ornithine carbamoyltransferase Asp/Orn-binding" evidence="5">
    <location>
        <begin position="207"/>
        <end position="357"/>
    </location>
</feature>
<evidence type="ECO:0000256" key="4">
    <source>
        <dbReference type="RuleBase" id="RU003634"/>
    </source>
</evidence>
<proteinExistence type="inferred from homology"/>
<dbReference type="InterPro" id="IPR036901">
    <property type="entry name" value="Asp/Orn_carbamoylTrfase_sf"/>
</dbReference>
<dbReference type="EMBL" id="MBFS01000832">
    <property type="protein sequence ID" value="PVV01748.1"/>
    <property type="molecule type" value="Genomic_DNA"/>
</dbReference>
<dbReference type="Gene3D" id="3.40.50.1370">
    <property type="entry name" value="Aspartate/ornithine carbamoyltransferase"/>
    <property type="match status" value="2"/>
</dbReference>
<dbReference type="NCBIfam" id="NF001986">
    <property type="entry name" value="PRK00779.1"/>
    <property type="match status" value="1"/>
</dbReference>
<dbReference type="PRINTS" id="PR00102">
    <property type="entry name" value="OTCASE"/>
</dbReference>
<protein>
    <recommendedName>
        <fullName evidence="2">ornithine carbamoyltransferase</fullName>
        <ecNumber evidence="2">2.1.3.3</ecNumber>
    </recommendedName>
</protein>
<evidence type="ECO:0000256" key="3">
    <source>
        <dbReference type="ARBA" id="ARBA00022679"/>
    </source>
</evidence>
<comment type="similarity">
    <text evidence="1">Belongs to the aspartate/ornithine carbamoyltransferase superfamily. OTCase family.</text>
</comment>
<dbReference type="GO" id="GO:0004585">
    <property type="term" value="F:ornithine carbamoyltransferase activity"/>
    <property type="evidence" value="ECO:0007669"/>
    <property type="project" value="UniProtKB-EC"/>
</dbReference>
<sequence>MISSMRLKSNLVAPGILKKFFSSAPSASVSTSHLIPKSKPRHFITLEDYSPSEIFALLEKARGFKKIVKNQPLSEAEKHLKNSLATSNLSGKTVAIMFNKRSTRTRIATESSVNFLGGSSMFLSSSDIQLGVNESLLDSSIVISSMVDGIVARVHSHNDILELAKYSTVPVINALSDDSHPTQILADLLTMYEIFSKPSQSIKDALQGLNVSWVGDSNNMLYEFLTAFPKCGINLSAATPKKYPVPQKFIDLGSSGPGTLKLGDSPTDAISNSNVIITDTWVSMGQESEKAQRLLDFKGYQINDSLINAAGPAENYVFMHCLPRKPEEVSDSVFYGDRSFVFQEAENRKYTIMAVVHSLLIENGKL</sequence>
<dbReference type="InterPro" id="IPR006131">
    <property type="entry name" value="Asp_carbamoyltransf_Asp/Orn-bd"/>
</dbReference>
<reference evidence="7 8" key="1">
    <citation type="journal article" date="2018" name="MBio">
        <title>Comparative Genomics Reveals the Core Gene Toolbox for the Fungus-Insect Symbiosis.</title>
        <authorList>
            <person name="Wang Y."/>
            <person name="Stata M."/>
            <person name="Wang W."/>
            <person name="Stajich J.E."/>
            <person name="White M.M."/>
            <person name="Moncalvo J.M."/>
        </authorList>
    </citation>
    <scope>NUCLEOTIDE SEQUENCE [LARGE SCALE GENOMIC DNA]</scope>
    <source>
        <strain evidence="7 8">SC-DP-2</strain>
    </source>
</reference>
<keyword evidence="8" id="KW-1185">Reference proteome</keyword>
<dbReference type="OrthoDB" id="10252326at2759"/>
<evidence type="ECO:0000256" key="2">
    <source>
        <dbReference type="ARBA" id="ARBA00013007"/>
    </source>
</evidence>
<gene>
    <name evidence="7" type="ORF">BB560_003821</name>
</gene>
<dbReference type="PRINTS" id="PR00100">
    <property type="entry name" value="AOTCASE"/>
</dbReference>
<feature type="domain" description="Aspartate/ornithine carbamoyltransferase carbamoyl-P binding" evidence="6">
    <location>
        <begin position="41"/>
        <end position="193"/>
    </location>
</feature>
<dbReference type="NCBIfam" id="TIGR00658">
    <property type="entry name" value="orni_carb_tr"/>
    <property type="match status" value="1"/>
</dbReference>
<dbReference type="AlphaFoldDB" id="A0A2T9ZAZ4"/>
<dbReference type="Proteomes" id="UP000245609">
    <property type="component" value="Unassembled WGS sequence"/>
</dbReference>
<dbReference type="GO" id="GO:0005739">
    <property type="term" value="C:mitochondrion"/>
    <property type="evidence" value="ECO:0007669"/>
    <property type="project" value="TreeGrafter"/>
</dbReference>
<dbReference type="InterPro" id="IPR006130">
    <property type="entry name" value="Asp/Orn_carbamoylTrfase"/>
</dbReference>
<dbReference type="GO" id="GO:0019240">
    <property type="term" value="P:citrulline biosynthetic process"/>
    <property type="evidence" value="ECO:0007669"/>
    <property type="project" value="TreeGrafter"/>
</dbReference>
<dbReference type="SUPFAM" id="SSF53671">
    <property type="entry name" value="Aspartate/ornithine carbamoyltransferase"/>
    <property type="match status" value="1"/>
</dbReference>
<evidence type="ECO:0000313" key="7">
    <source>
        <dbReference type="EMBL" id="PVV01748.1"/>
    </source>
</evidence>
<dbReference type="InterPro" id="IPR006132">
    <property type="entry name" value="Asp/Orn_carbamoyltranf_P-bd"/>
</dbReference>
<dbReference type="STRING" id="133381.A0A2T9ZAZ4"/>
<evidence type="ECO:0000259" key="6">
    <source>
        <dbReference type="Pfam" id="PF02729"/>
    </source>
</evidence>
<dbReference type="GO" id="GO:0016597">
    <property type="term" value="F:amino acid binding"/>
    <property type="evidence" value="ECO:0007669"/>
    <property type="project" value="InterPro"/>
</dbReference>
<comment type="caution">
    <text evidence="7">The sequence shown here is derived from an EMBL/GenBank/DDBJ whole genome shotgun (WGS) entry which is preliminary data.</text>
</comment>
<name>A0A2T9ZAZ4_9FUNG</name>
<dbReference type="EC" id="2.1.3.3" evidence="2"/>
<dbReference type="GO" id="GO:0042450">
    <property type="term" value="P:L-arginine biosynthetic process via ornithine"/>
    <property type="evidence" value="ECO:0007669"/>
    <property type="project" value="TreeGrafter"/>
</dbReference>
<dbReference type="PANTHER" id="PTHR45753:SF3">
    <property type="entry name" value="ORNITHINE TRANSCARBAMYLASE, MITOCHONDRIAL"/>
    <property type="match status" value="1"/>
</dbReference>
<dbReference type="InterPro" id="IPR002292">
    <property type="entry name" value="Orn/put_carbamltrans"/>
</dbReference>
<dbReference type="PROSITE" id="PS00097">
    <property type="entry name" value="CARBAMOYLTRANSFERASE"/>
    <property type="match status" value="1"/>
</dbReference>
<evidence type="ECO:0000259" key="5">
    <source>
        <dbReference type="Pfam" id="PF00185"/>
    </source>
</evidence>
<accession>A0A2T9ZAZ4</accession>
<evidence type="ECO:0000256" key="1">
    <source>
        <dbReference type="ARBA" id="ARBA00007805"/>
    </source>
</evidence>
<evidence type="ECO:0000313" key="8">
    <source>
        <dbReference type="Proteomes" id="UP000245609"/>
    </source>
</evidence>